<accession>V6LA87</accession>
<evidence type="ECO:0000256" key="1">
    <source>
        <dbReference type="SAM" id="Coils"/>
    </source>
</evidence>
<gene>
    <name evidence="3" type="ORF">SS50377_19053</name>
    <name evidence="4" type="ORF">SS50377_26484</name>
</gene>
<evidence type="ECO:0000313" key="3">
    <source>
        <dbReference type="EMBL" id="EST41340.1"/>
    </source>
</evidence>
<dbReference type="EMBL" id="AUWU02000006">
    <property type="protein sequence ID" value="KAH0572274.1"/>
    <property type="molecule type" value="Genomic_DNA"/>
</dbReference>
<feature type="region of interest" description="Disordered" evidence="2">
    <location>
        <begin position="165"/>
        <end position="188"/>
    </location>
</feature>
<reference evidence="4" key="2">
    <citation type="submission" date="2020-12" db="EMBL/GenBank/DDBJ databases">
        <title>New Spironucleus salmonicida genome in near-complete chromosomes.</title>
        <authorList>
            <person name="Xu F."/>
            <person name="Kurt Z."/>
            <person name="Jimenez-Gonzalez A."/>
            <person name="Astvaldsson A."/>
            <person name="Andersson J.O."/>
            <person name="Svard S.G."/>
        </authorList>
    </citation>
    <scope>NUCLEOTIDE SEQUENCE</scope>
    <source>
        <strain evidence="4">ATCC 50377</strain>
    </source>
</reference>
<protein>
    <submittedName>
        <fullName evidence="3">Uncharacterized protein</fullName>
    </submittedName>
</protein>
<proteinExistence type="predicted"/>
<dbReference type="AlphaFoldDB" id="V6LA87"/>
<evidence type="ECO:0000256" key="2">
    <source>
        <dbReference type="SAM" id="MobiDB-lite"/>
    </source>
</evidence>
<reference evidence="3 4" key="1">
    <citation type="journal article" date="2014" name="PLoS Genet.">
        <title>The Genome of Spironucleus salmonicida Highlights a Fish Pathogen Adapted to Fluctuating Environments.</title>
        <authorList>
            <person name="Xu F."/>
            <person name="Jerlstrom-Hultqvist J."/>
            <person name="Einarsson E."/>
            <person name="Astvaldsson A."/>
            <person name="Svard S.G."/>
            <person name="Andersson J.O."/>
        </authorList>
    </citation>
    <scope>NUCLEOTIDE SEQUENCE</scope>
    <source>
        <strain evidence="4">ATCC 50377</strain>
    </source>
</reference>
<organism evidence="3">
    <name type="scientific">Spironucleus salmonicida</name>
    <dbReference type="NCBI Taxonomy" id="348837"/>
    <lineage>
        <taxon>Eukaryota</taxon>
        <taxon>Metamonada</taxon>
        <taxon>Diplomonadida</taxon>
        <taxon>Hexamitidae</taxon>
        <taxon>Hexamitinae</taxon>
        <taxon>Spironucleus</taxon>
    </lineage>
</organism>
<name>V6LA87_9EUKA</name>
<evidence type="ECO:0000313" key="4">
    <source>
        <dbReference type="EMBL" id="KAH0572274.1"/>
    </source>
</evidence>
<sequence length="214" mass="24098">MNIQKLFSRLQPNSQTPETPQIDHLLLINKISNLQEIVSQQESTILELQQEIKILKSQKSLAPSRAKSISVSEILNSNSNSNSEIVISRPISRSRVPNLPRATFDFSEIQRTLSEAEEVIQGSVERKGKEVEREKQVIQQAKTAQCRKPEMAKNAEFSAVKAQGVPEKPVKTLKKPVPKQQVCSSSGISQGYDKDGVMTFKIKIDDFEQIRKQK</sequence>
<keyword evidence="1" id="KW-0175">Coiled coil</keyword>
<dbReference type="Proteomes" id="UP000018208">
    <property type="component" value="Unassembled WGS sequence"/>
</dbReference>
<dbReference type="VEuPathDB" id="GiardiaDB:SS50377_26484"/>
<keyword evidence="5" id="KW-1185">Reference proteome</keyword>
<feature type="coiled-coil region" evidence="1">
    <location>
        <begin position="31"/>
        <end position="58"/>
    </location>
</feature>
<evidence type="ECO:0000313" key="5">
    <source>
        <dbReference type="Proteomes" id="UP000018208"/>
    </source>
</evidence>
<dbReference type="EMBL" id="KI546170">
    <property type="protein sequence ID" value="EST41340.1"/>
    <property type="molecule type" value="Genomic_DNA"/>
</dbReference>